<keyword evidence="1" id="KW-0479">Metal-binding</keyword>
<keyword evidence="4" id="KW-1185">Reference proteome</keyword>
<dbReference type="InterPro" id="IPR005123">
    <property type="entry name" value="Oxoglu/Fe-dep_dioxygenase_dom"/>
</dbReference>
<dbReference type="GO" id="GO:0046872">
    <property type="term" value="F:metal ion binding"/>
    <property type="evidence" value="ECO:0007669"/>
    <property type="project" value="UniProtKB-KW"/>
</dbReference>
<reference evidence="3" key="1">
    <citation type="submission" date="2022-03" db="EMBL/GenBank/DDBJ databases">
        <authorList>
            <person name="Woo C.Y."/>
        </authorList>
    </citation>
    <scope>NUCLEOTIDE SEQUENCE</scope>
    <source>
        <strain evidence="3">CYS-02</strain>
    </source>
</reference>
<name>A0A9X1VRV0_9BURK</name>
<dbReference type="PROSITE" id="PS51471">
    <property type="entry name" value="FE2OG_OXY"/>
    <property type="match status" value="1"/>
</dbReference>
<comment type="similarity">
    <text evidence="1">Belongs to the iron/ascorbate-dependent oxidoreductase family.</text>
</comment>
<evidence type="ECO:0000259" key="2">
    <source>
        <dbReference type="PROSITE" id="PS51471"/>
    </source>
</evidence>
<protein>
    <submittedName>
        <fullName evidence="3">2OG-Fe(II) oxygenase</fullName>
    </submittedName>
</protein>
<proteinExistence type="inferred from homology"/>
<evidence type="ECO:0000256" key="1">
    <source>
        <dbReference type="RuleBase" id="RU003682"/>
    </source>
</evidence>
<dbReference type="RefSeq" id="WP_243305142.1">
    <property type="nucleotide sequence ID" value="NZ_JALGBI010000001.1"/>
</dbReference>
<dbReference type="AlphaFoldDB" id="A0A9X1VRV0"/>
<keyword evidence="1" id="KW-0560">Oxidoreductase</keyword>
<comment type="caution">
    <text evidence="3">The sequence shown here is derived from an EMBL/GenBank/DDBJ whole genome shotgun (WGS) entry which is preliminary data.</text>
</comment>
<gene>
    <name evidence="3" type="ORF">MMF98_05565</name>
</gene>
<sequence length="252" mass="28411">MSALLSASADAEIHAPSGALESGIDTADWRAVEDDLGRDGFAVLPALLTPQQCNAIAGYFFEEERFRSRIVMERYAFGRGEYKYFSYPLPDVVGRLRQSLYPHLAPIANRWHTAMKINERFPATHDEFRAVCHAAGQQRPTPLLLRYQANDYCCLHQDLYGDHVFPFQVIFLLNEPGRDFQGGELLLTESNPKQPGRADVVPLRQGDAVVLAVNHRPVRSARGFYRSSLRHGVSRLHSGQRHTLGVIFHDAR</sequence>
<dbReference type="EMBL" id="JALGBI010000001">
    <property type="protein sequence ID" value="MCJ0762676.1"/>
    <property type="molecule type" value="Genomic_DNA"/>
</dbReference>
<keyword evidence="1" id="KW-0408">Iron</keyword>
<dbReference type="GO" id="GO:0016491">
    <property type="term" value="F:oxidoreductase activity"/>
    <property type="evidence" value="ECO:0007669"/>
    <property type="project" value="UniProtKB-KW"/>
</dbReference>
<feature type="domain" description="Fe2OG dioxygenase" evidence="2">
    <location>
        <begin position="138"/>
        <end position="251"/>
    </location>
</feature>
<dbReference type="Pfam" id="PF09859">
    <property type="entry name" value="Oxygenase-NA"/>
    <property type="match status" value="1"/>
</dbReference>
<evidence type="ECO:0000313" key="4">
    <source>
        <dbReference type="Proteomes" id="UP001139447"/>
    </source>
</evidence>
<dbReference type="Gene3D" id="2.60.120.620">
    <property type="entry name" value="q2cbj1_9rhob like domain"/>
    <property type="match status" value="1"/>
</dbReference>
<dbReference type="InterPro" id="IPR018655">
    <property type="entry name" value="DUF2086"/>
</dbReference>
<dbReference type="Proteomes" id="UP001139447">
    <property type="component" value="Unassembled WGS sequence"/>
</dbReference>
<evidence type="ECO:0000313" key="3">
    <source>
        <dbReference type="EMBL" id="MCJ0762676.1"/>
    </source>
</evidence>
<accession>A0A9X1VRV0</accession>
<organism evidence="3 4">
    <name type="scientific">Variovorax terrae</name>
    <dbReference type="NCBI Taxonomy" id="2923278"/>
    <lineage>
        <taxon>Bacteria</taxon>
        <taxon>Pseudomonadati</taxon>
        <taxon>Pseudomonadota</taxon>
        <taxon>Betaproteobacteria</taxon>
        <taxon>Burkholderiales</taxon>
        <taxon>Comamonadaceae</taxon>
        <taxon>Variovorax</taxon>
    </lineage>
</organism>